<evidence type="ECO:0000313" key="2">
    <source>
        <dbReference type="EMBL" id="QQL45157.1"/>
    </source>
</evidence>
<name>A0A6B3LBX2_9BACT</name>
<dbReference type="InterPro" id="IPR013740">
    <property type="entry name" value="Redoxin"/>
</dbReference>
<protein>
    <submittedName>
        <fullName evidence="2">TlpA family protein disulfide reductase</fullName>
    </submittedName>
</protein>
<keyword evidence="3" id="KW-1185">Reference proteome</keyword>
<dbReference type="KEGG" id="soa:G3M56_000790"/>
<dbReference type="PANTHER" id="PTHR42852:SF18">
    <property type="entry name" value="CHROMOSOME UNDETERMINED SCAFFOLD_47, WHOLE GENOME SHOTGUN SEQUENCE"/>
    <property type="match status" value="1"/>
</dbReference>
<feature type="chain" id="PRO_5035167412" evidence="1">
    <location>
        <begin position="27"/>
        <end position="367"/>
    </location>
</feature>
<dbReference type="RefSeq" id="WP_164364941.1">
    <property type="nucleotide sequence ID" value="NZ_CP066776.1"/>
</dbReference>
<sequence>MKVSSLIKKSSLLMAMAASLSFTASAQEASLKPGAEVPSLELEGVTWVQGEPVKTLDEEGKLYLVECWATWCGPCIAAIPHVNDLSQKFSDDGLVVIGMNVWEDGLEKVQKFVADKGEGMSYRVAYSGGRSSAFADQWLKPAGAKGIPFALLVRDGKLVATAHPSEITDDLVKMALSDDFDAEQFAAKRAEEKAAAEAEDKKIQTLMQQEKWDELKAFANSELADNPSKQRTILGIAAINSGDWAEIQKMVEASEGQERDMMFIRSAFMAPSTDDAKAFATKALETFTESYLIEEGNIARNFAPTIARARFLWLSGDQDAAKASITKLKEQVDANEQAKASGMGSILDKIEAKLTEGEFPPASTLMR</sequence>
<dbReference type="SUPFAM" id="SSF52833">
    <property type="entry name" value="Thioredoxin-like"/>
    <property type="match status" value="1"/>
</dbReference>
<evidence type="ECO:0000256" key="1">
    <source>
        <dbReference type="SAM" id="SignalP"/>
    </source>
</evidence>
<dbReference type="Pfam" id="PF08534">
    <property type="entry name" value="Redoxin"/>
    <property type="match status" value="1"/>
</dbReference>
<reference evidence="2 3" key="1">
    <citation type="submission" date="2020-12" db="EMBL/GenBank/DDBJ databases">
        <title>Sulforoseuscoccus oceanibium gen. nov., sp. nov., a representative of the phylum Verrucomicrobia with special cytoplasmic membrane, and proposal of Sulforoseuscoccusaceae fam. nov.</title>
        <authorList>
            <person name="Xi F."/>
        </authorList>
    </citation>
    <scope>NUCLEOTIDE SEQUENCE [LARGE SCALE GENOMIC DNA]</scope>
    <source>
        <strain evidence="2 3">T37</strain>
    </source>
</reference>
<organism evidence="2 3">
    <name type="scientific">Sulfuriroseicoccus oceanibius</name>
    <dbReference type="NCBI Taxonomy" id="2707525"/>
    <lineage>
        <taxon>Bacteria</taxon>
        <taxon>Pseudomonadati</taxon>
        <taxon>Verrucomicrobiota</taxon>
        <taxon>Verrucomicrobiia</taxon>
        <taxon>Verrucomicrobiales</taxon>
        <taxon>Verrucomicrobiaceae</taxon>
        <taxon>Sulfuriroseicoccus</taxon>
    </lineage>
</organism>
<proteinExistence type="predicted"/>
<dbReference type="Gene3D" id="3.40.30.10">
    <property type="entry name" value="Glutaredoxin"/>
    <property type="match status" value="1"/>
</dbReference>
<dbReference type="CDD" id="cd02966">
    <property type="entry name" value="TlpA_like_family"/>
    <property type="match status" value="1"/>
</dbReference>
<dbReference type="PANTHER" id="PTHR42852">
    <property type="entry name" value="THIOL:DISULFIDE INTERCHANGE PROTEIN DSBE"/>
    <property type="match status" value="1"/>
</dbReference>
<dbReference type="EMBL" id="CP066776">
    <property type="protein sequence ID" value="QQL45157.1"/>
    <property type="molecule type" value="Genomic_DNA"/>
</dbReference>
<dbReference type="InterPro" id="IPR013766">
    <property type="entry name" value="Thioredoxin_domain"/>
</dbReference>
<dbReference type="InterPro" id="IPR050553">
    <property type="entry name" value="Thioredoxin_ResA/DsbE_sf"/>
</dbReference>
<dbReference type="AlphaFoldDB" id="A0A6B3LBX2"/>
<dbReference type="InterPro" id="IPR036249">
    <property type="entry name" value="Thioredoxin-like_sf"/>
</dbReference>
<dbReference type="Proteomes" id="UP000475117">
    <property type="component" value="Chromosome"/>
</dbReference>
<dbReference type="GO" id="GO:0016491">
    <property type="term" value="F:oxidoreductase activity"/>
    <property type="evidence" value="ECO:0007669"/>
    <property type="project" value="InterPro"/>
</dbReference>
<dbReference type="PROSITE" id="PS51352">
    <property type="entry name" value="THIOREDOXIN_2"/>
    <property type="match status" value="1"/>
</dbReference>
<evidence type="ECO:0000313" key="3">
    <source>
        <dbReference type="Proteomes" id="UP000475117"/>
    </source>
</evidence>
<gene>
    <name evidence="2" type="ORF">G3M56_000790</name>
</gene>
<accession>A0A6B3LBX2</accession>
<keyword evidence="1" id="KW-0732">Signal</keyword>
<feature type="signal peptide" evidence="1">
    <location>
        <begin position="1"/>
        <end position="26"/>
    </location>
</feature>